<evidence type="ECO:0000313" key="1">
    <source>
        <dbReference type="EMBL" id="THJ44983.1"/>
    </source>
</evidence>
<dbReference type="AlphaFoldDB" id="A0A4S5CK45"/>
<reference evidence="1 2" key="1">
    <citation type="submission" date="2019-04" db="EMBL/GenBank/DDBJ databases">
        <title>Comparative genomics of Aeromonas veronii strains pathogenic to fish.</title>
        <authorList>
            <person name="Cascarano M.C."/>
            <person name="Smyrli M."/>
            <person name="Katharios P."/>
        </authorList>
    </citation>
    <scope>NUCLEOTIDE SEQUENCE [LARGE SCALE GENOMIC DNA]</scope>
    <source>
        <strain evidence="1 2">XU1</strain>
    </source>
</reference>
<protein>
    <recommendedName>
        <fullName evidence="3">HEAT repeat domain-containing protein</fullName>
    </recommendedName>
</protein>
<accession>A0A4S5CK45</accession>
<proteinExistence type="predicted"/>
<dbReference type="RefSeq" id="WP_136501806.1">
    <property type="nucleotide sequence ID" value="NZ_SSUX01000008.1"/>
</dbReference>
<dbReference type="EMBL" id="SSUX01000008">
    <property type="protein sequence ID" value="THJ44983.1"/>
    <property type="molecule type" value="Genomic_DNA"/>
</dbReference>
<evidence type="ECO:0000313" key="2">
    <source>
        <dbReference type="Proteomes" id="UP000309618"/>
    </source>
</evidence>
<dbReference type="Gene3D" id="1.25.10.10">
    <property type="entry name" value="Leucine-rich Repeat Variant"/>
    <property type="match status" value="1"/>
</dbReference>
<organism evidence="1 2">
    <name type="scientific">Aeromonas veronii</name>
    <dbReference type="NCBI Taxonomy" id="654"/>
    <lineage>
        <taxon>Bacteria</taxon>
        <taxon>Pseudomonadati</taxon>
        <taxon>Pseudomonadota</taxon>
        <taxon>Gammaproteobacteria</taxon>
        <taxon>Aeromonadales</taxon>
        <taxon>Aeromonadaceae</taxon>
        <taxon>Aeromonas</taxon>
    </lineage>
</organism>
<evidence type="ECO:0008006" key="3">
    <source>
        <dbReference type="Google" id="ProtNLM"/>
    </source>
</evidence>
<sequence>MTEQEKITLASAEQQMQLAKDPSFFSRIKLAQDPSCSADALALLAFDEDCRIRRVAIKNPYISVDLLCELSVDPVHDVRGSIAELPDCPMDLLHRFVNDDAMMVRKSVASNPNCPVELMSKLLNDADGYVRWCLAGNQSLPYDLVKIMTKDKDTEVREMIAIHPKLDVFSLLNMALTERSKAVLRSVYCALGKIKIEVWSKAVTDGLSLSQPSGKTGRSKSVGDKLLGAGLENVYQLIQSAELSQQISLAADLQHTIASSARQKSSALPSLSIHRPKGGRL</sequence>
<dbReference type="InterPro" id="IPR016024">
    <property type="entry name" value="ARM-type_fold"/>
</dbReference>
<dbReference type="Proteomes" id="UP000309618">
    <property type="component" value="Unassembled WGS sequence"/>
</dbReference>
<dbReference type="SUPFAM" id="SSF48371">
    <property type="entry name" value="ARM repeat"/>
    <property type="match status" value="1"/>
</dbReference>
<comment type="caution">
    <text evidence="1">The sequence shown here is derived from an EMBL/GenBank/DDBJ whole genome shotgun (WGS) entry which is preliminary data.</text>
</comment>
<name>A0A4S5CK45_AERVE</name>
<gene>
    <name evidence="1" type="ORF">E8Q35_12400</name>
</gene>
<dbReference type="InterPro" id="IPR011989">
    <property type="entry name" value="ARM-like"/>
</dbReference>